<evidence type="ECO:0000259" key="2">
    <source>
        <dbReference type="Pfam" id="PF17289"/>
    </source>
</evidence>
<reference evidence="3 4" key="1">
    <citation type="journal article" date="2016" name="Nat. Commun.">
        <title>Thousands of microbial genomes shed light on interconnected biogeochemical processes in an aquifer system.</title>
        <authorList>
            <person name="Anantharaman K."/>
            <person name="Brown C.T."/>
            <person name="Hug L.A."/>
            <person name="Sharon I."/>
            <person name="Castelle C.J."/>
            <person name="Probst A.J."/>
            <person name="Thomas B.C."/>
            <person name="Singh A."/>
            <person name="Wilkins M.J."/>
            <person name="Karaoz U."/>
            <person name="Brodie E.L."/>
            <person name="Williams K.H."/>
            <person name="Hubbard S.S."/>
            <person name="Banfield J.F."/>
        </authorList>
    </citation>
    <scope>NUCLEOTIDE SEQUENCE [LARGE SCALE GENOMIC DNA]</scope>
</reference>
<evidence type="ECO:0000313" key="4">
    <source>
        <dbReference type="Proteomes" id="UP000177528"/>
    </source>
</evidence>
<evidence type="ECO:0000256" key="1">
    <source>
        <dbReference type="ARBA" id="ARBA00022612"/>
    </source>
</evidence>
<accession>A0A1G1X637</accession>
<evidence type="ECO:0000313" key="3">
    <source>
        <dbReference type="EMBL" id="OGY35241.1"/>
    </source>
</evidence>
<dbReference type="SUPFAM" id="SSF52540">
    <property type="entry name" value="P-loop containing nucleoside triphosphate hydrolases"/>
    <property type="match status" value="1"/>
</dbReference>
<gene>
    <name evidence="3" type="ORF">A3D99_01040</name>
</gene>
<dbReference type="AlphaFoldDB" id="A0A1G1X637"/>
<dbReference type="Gene3D" id="3.30.420.240">
    <property type="match status" value="1"/>
</dbReference>
<organism evidence="3 4">
    <name type="scientific">Candidatus Andersenbacteria bacterium RIFCSPHIGHO2_12_FULL_45_11</name>
    <dbReference type="NCBI Taxonomy" id="1797281"/>
    <lineage>
        <taxon>Bacteria</taxon>
        <taxon>Candidatus Anderseniibacteriota</taxon>
    </lineage>
</organism>
<protein>
    <recommendedName>
        <fullName evidence="2">Terminase large subunit gp17-like C-terminal domain-containing protein</fullName>
    </recommendedName>
</protein>
<proteinExistence type="predicted"/>
<comment type="caution">
    <text evidence="3">The sequence shown here is derived from an EMBL/GenBank/DDBJ whole genome shotgun (WGS) entry which is preliminary data.</text>
</comment>
<keyword evidence="1" id="KW-1188">Viral release from host cell</keyword>
<dbReference type="EMBL" id="MHHR01000002">
    <property type="protein sequence ID" value="OGY35241.1"/>
    <property type="molecule type" value="Genomic_DNA"/>
</dbReference>
<name>A0A1G1X637_9BACT</name>
<dbReference type="InterPro" id="IPR035421">
    <property type="entry name" value="Terminase_6C"/>
</dbReference>
<dbReference type="Gene3D" id="3.40.50.300">
    <property type="entry name" value="P-loop containing nucleotide triphosphate hydrolases"/>
    <property type="match status" value="1"/>
</dbReference>
<feature type="domain" description="Terminase large subunit gp17-like C-terminal" evidence="2">
    <location>
        <begin position="317"/>
        <end position="459"/>
    </location>
</feature>
<dbReference type="Pfam" id="PF17289">
    <property type="entry name" value="Terminase_6C"/>
    <property type="match status" value="1"/>
</dbReference>
<dbReference type="Proteomes" id="UP000177528">
    <property type="component" value="Unassembled WGS sequence"/>
</dbReference>
<dbReference type="InterPro" id="IPR027417">
    <property type="entry name" value="P-loop_NTPase"/>
</dbReference>
<sequence length="477" mass="54772">MKTLQSQTNPWNELKTSRATRLELCRQSHQWFFAIYVPHYLTYATAPLHNDLFRITEDDNTKLAVIVAFRGSGKSTMMTLSYPIWSIIGKQHRKFVLILSQTQAQARQHMMNLRQELESNDLLRGDFGAFEEDTDQWGLQSLVIPRYGARITVASSEQSTRGLRNRQFRPDLIICDDVEDLSSVKTKESRDRTYAWLTGEIMPAGDHNTKIIVIGNLLHEDSLLMRLKARIVHGDLNGIFKSYPIINTEETIAWPGKFPNLASIETLRKTIASDASWQREFMLKIVVDQEQVVHPEWIHYYEELPKDSENNFRYTGIGVDLAISQKETADYTGMVIGKVFGSMDDMRVYILPNPINERLTFPQQRAKVKELAKAFRDHRLFIEVVNYESSIIHQLATEGYFAEAVGTHGQDKRSRLALVTHLIANGQVLFPRHGAELLIQQLTGFGTENHDDLADAFSVLMRKVLEHNKPPMEYFFA</sequence>